<name>A0ABD1DP46_CULPP</name>
<keyword evidence="2" id="KW-1185">Reference proteome</keyword>
<dbReference type="PANTHER" id="PTHR28678:SF1">
    <property type="entry name" value="CODANIN-1"/>
    <property type="match status" value="1"/>
</dbReference>
<organism evidence="1 2">
    <name type="scientific">Culex pipiens pipiens</name>
    <name type="common">Northern house mosquito</name>
    <dbReference type="NCBI Taxonomy" id="38569"/>
    <lineage>
        <taxon>Eukaryota</taxon>
        <taxon>Metazoa</taxon>
        <taxon>Ecdysozoa</taxon>
        <taxon>Arthropoda</taxon>
        <taxon>Hexapoda</taxon>
        <taxon>Insecta</taxon>
        <taxon>Pterygota</taxon>
        <taxon>Neoptera</taxon>
        <taxon>Endopterygota</taxon>
        <taxon>Diptera</taxon>
        <taxon>Nematocera</taxon>
        <taxon>Culicoidea</taxon>
        <taxon>Culicidae</taxon>
        <taxon>Culicinae</taxon>
        <taxon>Culicini</taxon>
        <taxon>Culex</taxon>
        <taxon>Culex</taxon>
    </lineage>
</organism>
<dbReference type="AlphaFoldDB" id="A0ABD1DP46"/>
<dbReference type="Proteomes" id="UP001562425">
    <property type="component" value="Unassembled WGS sequence"/>
</dbReference>
<evidence type="ECO:0000313" key="1">
    <source>
        <dbReference type="EMBL" id="KAL1401445.1"/>
    </source>
</evidence>
<reference evidence="1 2" key="1">
    <citation type="submission" date="2024-05" db="EMBL/GenBank/DDBJ databases">
        <title>Culex pipiens pipiens assembly and annotation.</title>
        <authorList>
            <person name="Alout H."/>
            <person name="Durand T."/>
        </authorList>
    </citation>
    <scope>NUCLEOTIDE SEQUENCE [LARGE SCALE GENOMIC DNA]</scope>
    <source>
        <strain evidence="1">HA-2024</strain>
        <tissue evidence="1">Whole body</tissue>
    </source>
</reference>
<dbReference type="InterPro" id="IPR040031">
    <property type="entry name" value="Codanin-1"/>
</dbReference>
<protein>
    <submittedName>
        <fullName evidence="1">Uncharacterized protein</fullName>
    </submittedName>
</protein>
<dbReference type="PANTHER" id="PTHR28678">
    <property type="entry name" value="CODANIN-1"/>
    <property type="match status" value="1"/>
</dbReference>
<proteinExistence type="predicted"/>
<feature type="non-terminal residue" evidence="1">
    <location>
        <position position="52"/>
    </location>
</feature>
<comment type="caution">
    <text evidence="1">The sequence shown here is derived from an EMBL/GenBank/DDBJ whole genome shotgun (WGS) entry which is preliminary data.</text>
</comment>
<gene>
    <name evidence="1" type="ORF">pipiens_020034</name>
</gene>
<dbReference type="EMBL" id="JBEHCU010004804">
    <property type="protein sequence ID" value="KAL1401445.1"/>
    <property type="molecule type" value="Genomic_DNA"/>
</dbReference>
<evidence type="ECO:0000313" key="2">
    <source>
        <dbReference type="Proteomes" id="UP001562425"/>
    </source>
</evidence>
<feature type="non-terminal residue" evidence="1">
    <location>
        <position position="1"/>
    </location>
</feature>
<sequence>TWDFKHLNPTWNFLAELGGKVRALLAIMEHPINMAHLAKLFTAQLVQSCNFH</sequence>
<accession>A0ABD1DP46</accession>